<comment type="caution">
    <text evidence="1">The sequence shown here is derived from an EMBL/GenBank/DDBJ whole genome shotgun (WGS) entry which is preliminary data.</text>
</comment>
<protein>
    <submittedName>
        <fullName evidence="1">Phage tail protein</fullName>
    </submittedName>
</protein>
<name>A0ABU8S4B9_9SPHN</name>
<dbReference type="EMBL" id="JBBHJY010000001">
    <property type="protein sequence ID" value="MEJ6008665.1"/>
    <property type="molecule type" value="Genomic_DNA"/>
</dbReference>
<evidence type="ECO:0000313" key="2">
    <source>
        <dbReference type="Proteomes" id="UP001379235"/>
    </source>
</evidence>
<proteinExistence type="predicted"/>
<sequence>MNEPVLTIGMFVFGLPRMVYDDLARRAAWRWGESERFGARAAAQYLGPGEETISISGVLVPEIAGAFSDIESLREMATSGEVWPVVLGNGQVLGDFRITAIDDRWRNIVEGGLPRAVDFSVELKRVDA</sequence>
<organism evidence="1 2">
    <name type="scientific">Novosphingobium aquae</name>
    <dbReference type="NCBI Taxonomy" id="3133435"/>
    <lineage>
        <taxon>Bacteria</taxon>
        <taxon>Pseudomonadati</taxon>
        <taxon>Pseudomonadota</taxon>
        <taxon>Alphaproteobacteria</taxon>
        <taxon>Sphingomonadales</taxon>
        <taxon>Sphingomonadaceae</taxon>
        <taxon>Novosphingobium</taxon>
    </lineage>
</organism>
<gene>
    <name evidence="1" type="ORF">WG900_01905</name>
</gene>
<dbReference type="Pfam" id="PF06995">
    <property type="entry name" value="Phage_P2_GpU"/>
    <property type="match status" value="1"/>
</dbReference>
<evidence type="ECO:0000313" key="1">
    <source>
        <dbReference type="EMBL" id="MEJ6008665.1"/>
    </source>
</evidence>
<keyword evidence="2" id="KW-1185">Reference proteome</keyword>
<accession>A0ABU8S4B9</accession>
<reference evidence="1 2" key="1">
    <citation type="submission" date="2024-03" db="EMBL/GenBank/DDBJ databases">
        <authorList>
            <person name="Jo J.-H."/>
        </authorList>
    </citation>
    <scope>NUCLEOTIDE SEQUENCE [LARGE SCALE GENOMIC DNA]</scope>
    <source>
        <strain evidence="1 2">AS3R-12</strain>
    </source>
</reference>
<dbReference type="RefSeq" id="WP_339964268.1">
    <property type="nucleotide sequence ID" value="NZ_JBBHJY010000001.1"/>
</dbReference>
<dbReference type="Proteomes" id="UP001379235">
    <property type="component" value="Unassembled WGS sequence"/>
</dbReference>
<dbReference type="InterPro" id="IPR009734">
    <property type="entry name" value="Myoviridae_GpU"/>
</dbReference>